<dbReference type="InterPro" id="IPR001789">
    <property type="entry name" value="Sig_transdc_resp-reg_receiver"/>
</dbReference>
<evidence type="ECO:0000259" key="7">
    <source>
        <dbReference type="PROSITE" id="PS50110"/>
    </source>
</evidence>
<evidence type="ECO:0000313" key="9">
    <source>
        <dbReference type="Proteomes" id="UP000030147"/>
    </source>
</evidence>
<feature type="modified residue" description="4-aspartylphosphate" evidence="6">
    <location>
        <position position="52"/>
    </location>
</feature>
<keyword evidence="8" id="KW-0418">Kinase</keyword>
<evidence type="ECO:0000256" key="2">
    <source>
        <dbReference type="ARBA" id="ARBA00023012"/>
    </source>
</evidence>
<keyword evidence="5" id="KW-0804">Transcription</keyword>
<dbReference type="Gene3D" id="3.40.50.2300">
    <property type="match status" value="1"/>
</dbReference>
<evidence type="ECO:0000256" key="1">
    <source>
        <dbReference type="ARBA" id="ARBA00022553"/>
    </source>
</evidence>
<dbReference type="EMBL" id="AVBF01000011">
    <property type="protein sequence ID" value="KGP73593.1"/>
    <property type="molecule type" value="Genomic_DNA"/>
</dbReference>
<keyword evidence="8" id="KW-0808">Transferase</keyword>
<dbReference type="GO" id="GO:0000160">
    <property type="term" value="P:phosphorelay signal transduction system"/>
    <property type="evidence" value="ECO:0007669"/>
    <property type="project" value="UniProtKB-KW"/>
</dbReference>
<dbReference type="PANTHER" id="PTHR44591">
    <property type="entry name" value="STRESS RESPONSE REGULATOR PROTEIN 1"/>
    <property type="match status" value="1"/>
</dbReference>
<protein>
    <submittedName>
        <fullName evidence="8">Histidine kinase</fullName>
    </submittedName>
</protein>
<keyword evidence="4" id="KW-0238">DNA-binding</keyword>
<sequence length="121" mass="13749">MKKILIADDEEVLRMLIVDTLEDEGYEIVETENGRDALEEIKTNDYDLVLLDYMMPGLTGIEVAKEVQKLPDKQGTKILMLTAKNQQKDVEESQAAGIHYYMSKPFSPMQLIDVVEEIVNA</sequence>
<dbReference type="RefSeq" id="WP_036817400.1">
    <property type="nucleotide sequence ID" value="NZ_AVBF01000011.1"/>
</dbReference>
<dbReference type="GO" id="GO:0016301">
    <property type="term" value="F:kinase activity"/>
    <property type="evidence" value="ECO:0007669"/>
    <property type="project" value="UniProtKB-KW"/>
</dbReference>
<keyword evidence="3" id="KW-0805">Transcription regulation</keyword>
<dbReference type="Pfam" id="PF00072">
    <property type="entry name" value="Response_reg"/>
    <property type="match status" value="1"/>
</dbReference>
<feature type="domain" description="Response regulatory" evidence="7">
    <location>
        <begin position="3"/>
        <end position="119"/>
    </location>
</feature>
<dbReference type="FunFam" id="3.40.50.2300:FF:000001">
    <property type="entry name" value="DNA-binding response regulator PhoB"/>
    <property type="match status" value="1"/>
</dbReference>
<dbReference type="InterPro" id="IPR050595">
    <property type="entry name" value="Bact_response_regulator"/>
</dbReference>
<keyword evidence="2" id="KW-0902">Two-component regulatory system</keyword>
<dbReference type="PROSITE" id="PS50110">
    <property type="entry name" value="RESPONSE_REGULATORY"/>
    <property type="match status" value="1"/>
</dbReference>
<gene>
    <name evidence="8" type="ORF">N782_04030</name>
</gene>
<proteinExistence type="predicted"/>
<evidence type="ECO:0000256" key="6">
    <source>
        <dbReference type="PROSITE-ProRule" id="PRU00169"/>
    </source>
</evidence>
<dbReference type="SMART" id="SM00448">
    <property type="entry name" value="REC"/>
    <property type="match status" value="1"/>
</dbReference>
<organism evidence="8 9">
    <name type="scientific">Pontibacillus yanchengensis Y32</name>
    <dbReference type="NCBI Taxonomy" id="1385514"/>
    <lineage>
        <taxon>Bacteria</taxon>
        <taxon>Bacillati</taxon>
        <taxon>Bacillota</taxon>
        <taxon>Bacilli</taxon>
        <taxon>Bacillales</taxon>
        <taxon>Bacillaceae</taxon>
        <taxon>Pontibacillus</taxon>
    </lineage>
</organism>
<accession>A0A0A2TGP6</accession>
<reference evidence="8 9" key="1">
    <citation type="journal article" date="2015" name="Stand. Genomic Sci.">
        <title>High quality draft genome sequence of the moderately halophilic bacterium Pontibacillus yanchengensis Y32(T) and comparison among Pontibacillus genomes.</title>
        <authorList>
            <person name="Huang J."/>
            <person name="Qiao Z.X."/>
            <person name="Tang J.W."/>
            <person name="Wang G."/>
        </authorList>
    </citation>
    <scope>NUCLEOTIDE SEQUENCE [LARGE SCALE GENOMIC DNA]</scope>
    <source>
        <strain evidence="8 9">Y32</strain>
    </source>
</reference>
<dbReference type="eggNOG" id="COG0745">
    <property type="taxonomic scope" value="Bacteria"/>
</dbReference>
<name>A0A0A2TGP6_9BACI</name>
<dbReference type="InterPro" id="IPR011006">
    <property type="entry name" value="CheY-like_superfamily"/>
</dbReference>
<evidence type="ECO:0000256" key="5">
    <source>
        <dbReference type="ARBA" id="ARBA00023163"/>
    </source>
</evidence>
<dbReference type="OrthoDB" id="9797769at2"/>
<dbReference type="Proteomes" id="UP000030147">
    <property type="component" value="Unassembled WGS sequence"/>
</dbReference>
<dbReference type="AlphaFoldDB" id="A0A0A2TGP6"/>
<dbReference type="GO" id="GO:0003677">
    <property type="term" value="F:DNA binding"/>
    <property type="evidence" value="ECO:0007669"/>
    <property type="project" value="UniProtKB-KW"/>
</dbReference>
<evidence type="ECO:0000313" key="8">
    <source>
        <dbReference type="EMBL" id="KGP73593.1"/>
    </source>
</evidence>
<keyword evidence="1 6" id="KW-0597">Phosphoprotein</keyword>
<evidence type="ECO:0000256" key="4">
    <source>
        <dbReference type="ARBA" id="ARBA00023125"/>
    </source>
</evidence>
<dbReference type="STRING" id="1385514.N782_04030"/>
<comment type="caution">
    <text evidence="8">The sequence shown here is derived from an EMBL/GenBank/DDBJ whole genome shotgun (WGS) entry which is preliminary data.</text>
</comment>
<dbReference type="SUPFAM" id="SSF52172">
    <property type="entry name" value="CheY-like"/>
    <property type="match status" value="1"/>
</dbReference>
<keyword evidence="9" id="KW-1185">Reference proteome</keyword>
<dbReference type="PANTHER" id="PTHR44591:SF3">
    <property type="entry name" value="RESPONSE REGULATORY DOMAIN-CONTAINING PROTEIN"/>
    <property type="match status" value="1"/>
</dbReference>
<evidence type="ECO:0000256" key="3">
    <source>
        <dbReference type="ARBA" id="ARBA00023015"/>
    </source>
</evidence>